<organism evidence="7 8">
    <name type="scientific">Pararobbsia alpina</name>
    <dbReference type="NCBI Taxonomy" id="621374"/>
    <lineage>
        <taxon>Bacteria</taxon>
        <taxon>Pseudomonadati</taxon>
        <taxon>Pseudomonadota</taxon>
        <taxon>Betaproteobacteria</taxon>
        <taxon>Burkholderiales</taxon>
        <taxon>Burkholderiaceae</taxon>
        <taxon>Pararobbsia</taxon>
    </lineage>
</organism>
<dbReference type="CDD" id="cd01167">
    <property type="entry name" value="bac_FRK"/>
    <property type="match status" value="1"/>
</dbReference>
<name>A0A6S7AWY9_9BURK</name>
<evidence type="ECO:0000313" key="8">
    <source>
        <dbReference type="Proteomes" id="UP000494115"/>
    </source>
</evidence>
<dbReference type="EC" id="2.7.1.4" evidence="7"/>
<protein>
    <submittedName>
        <fullName evidence="7">Fructokinase</fullName>
        <ecNumber evidence="7">2.7.1.4</ecNumber>
    </submittedName>
</protein>
<keyword evidence="2 7" id="KW-0808">Transferase</keyword>
<dbReference type="PANTHER" id="PTHR43085:SF1">
    <property type="entry name" value="PSEUDOURIDINE KINASE-RELATED"/>
    <property type="match status" value="1"/>
</dbReference>
<evidence type="ECO:0000256" key="3">
    <source>
        <dbReference type="ARBA" id="ARBA00022741"/>
    </source>
</evidence>
<dbReference type="GO" id="GO:0005524">
    <property type="term" value="F:ATP binding"/>
    <property type="evidence" value="ECO:0007669"/>
    <property type="project" value="UniProtKB-KW"/>
</dbReference>
<reference evidence="7 8" key="1">
    <citation type="submission" date="2020-04" db="EMBL/GenBank/DDBJ databases">
        <authorList>
            <person name="De Canck E."/>
        </authorList>
    </citation>
    <scope>NUCLEOTIDE SEQUENCE [LARGE SCALE GENOMIC DNA]</scope>
    <source>
        <strain evidence="7 8">LMG 28138</strain>
    </source>
</reference>
<dbReference type="EMBL" id="CADIKM010000003">
    <property type="protein sequence ID" value="CAB3780461.1"/>
    <property type="molecule type" value="Genomic_DNA"/>
</dbReference>
<evidence type="ECO:0000313" key="7">
    <source>
        <dbReference type="EMBL" id="CAB3780461.1"/>
    </source>
</evidence>
<dbReference type="InterPro" id="IPR011611">
    <property type="entry name" value="PfkB_dom"/>
</dbReference>
<keyword evidence="5" id="KW-0067">ATP-binding</keyword>
<dbReference type="Gene3D" id="3.40.1190.20">
    <property type="match status" value="1"/>
</dbReference>
<comment type="similarity">
    <text evidence="1">Belongs to the carbohydrate kinase PfkB family.</text>
</comment>
<keyword evidence="4 7" id="KW-0418">Kinase</keyword>
<dbReference type="GO" id="GO:0008865">
    <property type="term" value="F:fructokinase activity"/>
    <property type="evidence" value="ECO:0007669"/>
    <property type="project" value="UniProtKB-EC"/>
</dbReference>
<dbReference type="InterPro" id="IPR002173">
    <property type="entry name" value="Carboh/pur_kinase_PfkB_CS"/>
</dbReference>
<sequence length="306" mass="33089">MTTVPSLPRLLVFGEALTDFVRTGENTWQSAAGGSGWNVARVAATLGLPTGWGGAVSHDLFGTEIVEKSKRANLDMRFLQVVEKPPFMAIVHNANPPEYFFLGTDTADLAFDERKLPEGWLDVCEIAHFGCISLVRQPLAARLVTIAEMLKTHGAKISFDPNYRNLMGPDFPAFFERMATLSDIVKLSDEDMRKIYPKVSAADSLAHIRRLAPKALIIYTRGSEGLTLYTPDGVFEQPAYRVTVADTVGAGDSCIGGFITSLLTAPEGGWQRHLQFAAATAAVVCAHTGAYAPTQLEVETLIGATA</sequence>
<evidence type="ECO:0000256" key="1">
    <source>
        <dbReference type="ARBA" id="ARBA00010688"/>
    </source>
</evidence>
<dbReference type="RefSeq" id="WP_175103565.1">
    <property type="nucleotide sequence ID" value="NZ_CADIKM010000003.1"/>
</dbReference>
<dbReference type="SUPFAM" id="SSF53613">
    <property type="entry name" value="Ribokinase-like"/>
    <property type="match status" value="1"/>
</dbReference>
<evidence type="ECO:0000256" key="5">
    <source>
        <dbReference type="ARBA" id="ARBA00022840"/>
    </source>
</evidence>
<evidence type="ECO:0000256" key="2">
    <source>
        <dbReference type="ARBA" id="ARBA00022679"/>
    </source>
</evidence>
<dbReference type="Pfam" id="PF00294">
    <property type="entry name" value="PfkB"/>
    <property type="match status" value="1"/>
</dbReference>
<evidence type="ECO:0000259" key="6">
    <source>
        <dbReference type="Pfam" id="PF00294"/>
    </source>
</evidence>
<dbReference type="AlphaFoldDB" id="A0A6S7AWY9"/>
<gene>
    <name evidence="7" type="primary">scrK</name>
    <name evidence="7" type="ORF">LMG28138_01045</name>
</gene>
<dbReference type="PROSITE" id="PS00584">
    <property type="entry name" value="PFKB_KINASES_2"/>
    <property type="match status" value="1"/>
</dbReference>
<dbReference type="InterPro" id="IPR029056">
    <property type="entry name" value="Ribokinase-like"/>
</dbReference>
<dbReference type="PANTHER" id="PTHR43085">
    <property type="entry name" value="HEXOKINASE FAMILY MEMBER"/>
    <property type="match status" value="1"/>
</dbReference>
<feature type="domain" description="Carbohydrate kinase PfkB" evidence="6">
    <location>
        <begin position="9"/>
        <end position="293"/>
    </location>
</feature>
<keyword evidence="3" id="KW-0547">Nucleotide-binding</keyword>
<accession>A0A6S7AWY9</accession>
<keyword evidence="8" id="KW-1185">Reference proteome</keyword>
<dbReference type="Proteomes" id="UP000494115">
    <property type="component" value="Unassembled WGS sequence"/>
</dbReference>
<evidence type="ECO:0000256" key="4">
    <source>
        <dbReference type="ARBA" id="ARBA00022777"/>
    </source>
</evidence>
<proteinExistence type="inferred from homology"/>
<dbReference type="InterPro" id="IPR050306">
    <property type="entry name" value="PfkB_Carbo_kinase"/>
</dbReference>